<protein>
    <submittedName>
        <fullName evidence="3">Tripartite tricarboxylate transporter TctB family</fullName>
    </submittedName>
</protein>
<dbReference type="OrthoDB" id="8907787at2"/>
<keyword evidence="1" id="KW-0472">Membrane</keyword>
<keyword evidence="1" id="KW-0812">Transmembrane</keyword>
<feature type="transmembrane region" description="Helical" evidence="1">
    <location>
        <begin position="73"/>
        <end position="95"/>
    </location>
</feature>
<evidence type="ECO:0000256" key="1">
    <source>
        <dbReference type="SAM" id="Phobius"/>
    </source>
</evidence>
<accession>A0A0K6I3Y4</accession>
<keyword evidence="4" id="KW-1185">Reference proteome</keyword>
<evidence type="ECO:0000313" key="3">
    <source>
        <dbReference type="EMBL" id="CUA98007.1"/>
    </source>
</evidence>
<proteinExistence type="predicted"/>
<feature type="transmembrane region" description="Helical" evidence="1">
    <location>
        <begin position="42"/>
        <end position="61"/>
    </location>
</feature>
<keyword evidence="1" id="KW-1133">Transmembrane helix</keyword>
<organism evidence="3 4">
    <name type="scientific">Pannonibacter indicus</name>
    <dbReference type="NCBI Taxonomy" id="466044"/>
    <lineage>
        <taxon>Bacteria</taxon>
        <taxon>Pseudomonadati</taxon>
        <taxon>Pseudomonadota</taxon>
        <taxon>Alphaproteobacteria</taxon>
        <taxon>Hyphomicrobiales</taxon>
        <taxon>Stappiaceae</taxon>
        <taxon>Pannonibacter</taxon>
    </lineage>
</organism>
<feature type="transmembrane region" description="Helical" evidence="1">
    <location>
        <begin position="124"/>
        <end position="144"/>
    </location>
</feature>
<dbReference type="Proteomes" id="UP000183900">
    <property type="component" value="Unassembled WGS sequence"/>
</dbReference>
<dbReference type="InterPro" id="IPR009936">
    <property type="entry name" value="DUF1468"/>
</dbReference>
<dbReference type="RefSeq" id="WP_055456191.1">
    <property type="nucleotide sequence ID" value="NZ_CYHE01000008.1"/>
</dbReference>
<evidence type="ECO:0000313" key="4">
    <source>
        <dbReference type="Proteomes" id="UP000183900"/>
    </source>
</evidence>
<gene>
    <name evidence="3" type="ORF">Ga0061067_108174</name>
</gene>
<evidence type="ECO:0000259" key="2">
    <source>
        <dbReference type="Pfam" id="PF07331"/>
    </source>
</evidence>
<sequence>MENPQPRRSFELVFSYFMFGASLFLFYTAYGISGFEALSAPGGVPMMTTGLMTVTSGMVLIQTLRKPAEGNQWALREILPLPVVLMTVLITAYAFLLKPLGFIPTSFLFLVIGIRILTRRNWGWTVMVSAFSILLIWVIFRLIFSVLMPAGIVPEAEILAFFRKLMA</sequence>
<feature type="transmembrane region" description="Helical" evidence="1">
    <location>
        <begin position="101"/>
        <end position="117"/>
    </location>
</feature>
<dbReference type="Pfam" id="PF07331">
    <property type="entry name" value="TctB"/>
    <property type="match status" value="1"/>
</dbReference>
<feature type="domain" description="DUF1468" evidence="2">
    <location>
        <begin position="17"/>
        <end position="149"/>
    </location>
</feature>
<dbReference type="EMBL" id="CYHE01000008">
    <property type="protein sequence ID" value="CUA98007.1"/>
    <property type="molecule type" value="Genomic_DNA"/>
</dbReference>
<dbReference type="AlphaFoldDB" id="A0A0K6I3Y4"/>
<feature type="transmembrane region" description="Helical" evidence="1">
    <location>
        <begin position="12"/>
        <end position="30"/>
    </location>
</feature>
<name>A0A0K6I3Y4_9HYPH</name>
<reference evidence="4" key="1">
    <citation type="submission" date="2015-08" db="EMBL/GenBank/DDBJ databases">
        <authorList>
            <person name="Varghese N."/>
        </authorList>
    </citation>
    <scope>NUCLEOTIDE SEQUENCE [LARGE SCALE GENOMIC DNA]</scope>
    <source>
        <strain evidence="4">DSM 23407</strain>
    </source>
</reference>